<dbReference type="EMBL" id="CM046113">
    <property type="protein sequence ID" value="KAI8421081.1"/>
    <property type="molecule type" value="Genomic_DNA"/>
</dbReference>
<evidence type="ECO:0000313" key="2">
    <source>
        <dbReference type="Proteomes" id="UP001064048"/>
    </source>
</evidence>
<proteinExistence type="predicted"/>
<name>A0ACC0JAI3_CHOFU</name>
<dbReference type="Proteomes" id="UP001064048">
    <property type="component" value="Chromosome 13"/>
</dbReference>
<organism evidence="1 2">
    <name type="scientific">Choristoneura fumiferana</name>
    <name type="common">Spruce budworm moth</name>
    <name type="synonym">Archips fumiferana</name>
    <dbReference type="NCBI Taxonomy" id="7141"/>
    <lineage>
        <taxon>Eukaryota</taxon>
        <taxon>Metazoa</taxon>
        <taxon>Ecdysozoa</taxon>
        <taxon>Arthropoda</taxon>
        <taxon>Hexapoda</taxon>
        <taxon>Insecta</taxon>
        <taxon>Pterygota</taxon>
        <taxon>Neoptera</taxon>
        <taxon>Endopterygota</taxon>
        <taxon>Lepidoptera</taxon>
        <taxon>Glossata</taxon>
        <taxon>Ditrysia</taxon>
        <taxon>Tortricoidea</taxon>
        <taxon>Tortricidae</taxon>
        <taxon>Tortricinae</taxon>
        <taxon>Choristoneura</taxon>
    </lineage>
</organism>
<keyword evidence="2" id="KW-1185">Reference proteome</keyword>
<accession>A0ACC0JAI3</accession>
<gene>
    <name evidence="1" type="ORF">MSG28_008200</name>
</gene>
<sequence>MTTIGTVTSTPYFAETRLGNKVLILAGHRFTKDYEKEYKNIFFVENNSGNKALQLKGYRYNRSYVRKDASGEISWRCNRKDFGCRAAVITQGFEYFMYFKNKHNH</sequence>
<comment type="caution">
    <text evidence="1">The sequence shown here is derived from an EMBL/GenBank/DDBJ whole genome shotgun (WGS) entry which is preliminary data.</text>
</comment>
<protein>
    <submittedName>
        <fullName evidence="1">Uncharacterized protein</fullName>
    </submittedName>
</protein>
<reference evidence="1 2" key="1">
    <citation type="journal article" date="2022" name="Genome Biol. Evol.">
        <title>The Spruce Budworm Genome: Reconstructing the Evolutionary History of Antifreeze Proteins.</title>
        <authorList>
            <person name="Beliveau C."/>
            <person name="Gagne P."/>
            <person name="Picq S."/>
            <person name="Vernygora O."/>
            <person name="Keeling C.I."/>
            <person name="Pinkney K."/>
            <person name="Doucet D."/>
            <person name="Wen F."/>
            <person name="Johnston J.S."/>
            <person name="Maaroufi H."/>
            <person name="Boyle B."/>
            <person name="Laroche J."/>
            <person name="Dewar K."/>
            <person name="Juretic N."/>
            <person name="Blackburn G."/>
            <person name="Nisole A."/>
            <person name="Brunet B."/>
            <person name="Brandao M."/>
            <person name="Lumley L."/>
            <person name="Duan J."/>
            <person name="Quan G."/>
            <person name="Lucarotti C.J."/>
            <person name="Roe A.D."/>
            <person name="Sperling F.A.H."/>
            <person name="Levesque R.C."/>
            <person name="Cusson M."/>
        </authorList>
    </citation>
    <scope>NUCLEOTIDE SEQUENCE [LARGE SCALE GENOMIC DNA]</scope>
    <source>
        <strain evidence="1">Glfc:IPQL:Cfum</strain>
    </source>
</reference>
<evidence type="ECO:0000313" key="1">
    <source>
        <dbReference type="EMBL" id="KAI8421081.1"/>
    </source>
</evidence>